<reference evidence="17" key="1">
    <citation type="journal article" date="2019" name="Int. J. Syst. Evol. Microbiol.">
        <title>The Global Catalogue of Microorganisms (GCM) 10K type strain sequencing project: providing services to taxonomists for standard genome sequencing and annotation.</title>
        <authorList>
            <consortium name="The Broad Institute Genomics Platform"/>
            <consortium name="The Broad Institute Genome Sequencing Center for Infectious Disease"/>
            <person name="Wu L."/>
            <person name="Ma J."/>
        </authorList>
    </citation>
    <scope>NUCLEOTIDE SEQUENCE [LARGE SCALE GENOMIC DNA]</scope>
    <source>
        <strain evidence="17">CGMCC 1.15341</strain>
    </source>
</reference>
<organism evidence="16 17">
    <name type="scientific">Marinobacterium zhoushanense</name>
    <dbReference type="NCBI Taxonomy" id="1679163"/>
    <lineage>
        <taxon>Bacteria</taxon>
        <taxon>Pseudomonadati</taxon>
        <taxon>Pseudomonadota</taxon>
        <taxon>Gammaproteobacteria</taxon>
        <taxon>Oceanospirillales</taxon>
        <taxon>Oceanospirillaceae</taxon>
        <taxon>Marinobacterium</taxon>
    </lineage>
</organism>
<dbReference type="EMBL" id="BMIJ01000005">
    <property type="protein sequence ID" value="GGB98028.1"/>
    <property type="molecule type" value="Genomic_DNA"/>
</dbReference>
<keyword evidence="4 11" id="KW-0812">Transmembrane</keyword>
<evidence type="ECO:0000256" key="3">
    <source>
        <dbReference type="ARBA" id="ARBA00022452"/>
    </source>
</evidence>
<dbReference type="CDD" id="cd01347">
    <property type="entry name" value="ligand_gated_channel"/>
    <property type="match status" value="1"/>
</dbReference>
<evidence type="ECO:0000256" key="2">
    <source>
        <dbReference type="ARBA" id="ARBA00022448"/>
    </source>
</evidence>
<evidence type="ECO:0000256" key="9">
    <source>
        <dbReference type="ARBA" id="ARBA00023136"/>
    </source>
</evidence>
<feature type="signal peptide" evidence="13">
    <location>
        <begin position="1"/>
        <end position="19"/>
    </location>
</feature>
<dbReference type="Gene3D" id="2.40.170.20">
    <property type="entry name" value="TonB-dependent receptor, beta-barrel domain"/>
    <property type="match status" value="1"/>
</dbReference>
<proteinExistence type="inferred from homology"/>
<dbReference type="InterPro" id="IPR010101">
    <property type="entry name" value="B12_transptr_BtuB"/>
</dbReference>
<dbReference type="InterPro" id="IPR012910">
    <property type="entry name" value="Plug_dom"/>
</dbReference>
<evidence type="ECO:0000313" key="16">
    <source>
        <dbReference type="EMBL" id="GGB98028.1"/>
    </source>
</evidence>
<evidence type="ECO:0000256" key="7">
    <source>
        <dbReference type="ARBA" id="ARBA00023077"/>
    </source>
</evidence>
<keyword evidence="5 13" id="KW-0732">Signal</keyword>
<evidence type="ECO:0000256" key="4">
    <source>
        <dbReference type="ARBA" id="ARBA00022692"/>
    </source>
</evidence>
<comment type="caution">
    <text evidence="16">The sequence shown here is derived from an EMBL/GenBank/DDBJ whole genome shotgun (WGS) entry which is preliminary data.</text>
</comment>
<dbReference type="Proteomes" id="UP000629025">
    <property type="component" value="Unassembled WGS sequence"/>
</dbReference>
<dbReference type="InterPro" id="IPR036942">
    <property type="entry name" value="Beta-barrel_TonB_sf"/>
</dbReference>
<keyword evidence="3 11" id="KW-1134">Transmembrane beta strand</keyword>
<dbReference type="NCBIfam" id="TIGR01779">
    <property type="entry name" value="TonB-B12"/>
    <property type="match status" value="1"/>
</dbReference>
<comment type="subcellular location">
    <subcellularLocation>
        <location evidence="1 11">Cell outer membrane</location>
        <topology evidence="1 11">Multi-pass membrane protein</topology>
    </subcellularLocation>
</comment>
<feature type="domain" description="TonB-dependent receptor plug" evidence="15">
    <location>
        <begin position="41"/>
        <end position="146"/>
    </location>
</feature>
<dbReference type="InterPro" id="IPR039426">
    <property type="entry name" value="TonB-dep_rcpt-like"/>
</dbReference>
<dbReference type="PANTHER" id="PTHR30069:SF53">
    <property type="entry name" value="COLICIN I RECEPTOR-RELATED"/>
    <property type="match status" value="1"/>
</dbReference>
<keyword evidence="7 12" id="KW-0798">TonB box</keyword>
<evidence type="ECO:0000259" key="14">
    <source>
        <dbReference type="Pfam" id="PF00593"/>
    </source>
</evidence>
<feature type="chain" id="PRO_5045197830" evidence="13">
    <location>
        <begin position="20"/>
        <end position="607"/>
    </location>
</feature>
<keyword evidence="9 11" id="KW-0472">Membrane</keyword>
<evidence type="ECO:0000256" key="11">
    <source>
        <dbReference type="PROSITE-ProRule" id="PRU01360"/>
    </source>
</evidence>
<keyword evidence="8" id="KW-0626">Porin</keyword>
<accession>A0ABQ1KFZ3</accession>
<evidence type="ECO:0000256" key="13">
    <source>
        <dbReference type="SAM" id="SignalP"/>
    </source>
</evidence>
<dbReference type="InterPro" id="IPR037066">
    <property type="entry name" value="Plug_dom_sf"/>
</dbReference>
<keyword evidence="2 11" id="KW-0813">Transport</keyword>
<evidence type="ECO:0000313" key="17">
    <source>
        <dbReference type="Proteomes" id="UP000629025"/>
    </source>
</evidence>
<dbReference type="Gene3D" id="2.170.130.10">
    <property type="entry name" value="TonB-dependent receptor, plug domain"/>
    <property type="match status" value="1"/>
</dbReference>
<dbReference type="SUPFAM" id="SSF56935">
    <property type="entry name" value="Porins"/>
    <property type="match status" value="1"/>
</dbReference>
<evidence type="ECO:0000256" key="6">
    <source>
        <dbReference type="ARBA" id="ARBA00023065"/>
    </source>
</evidence>
<evidence type="ECO:0000256" key="1">
    <source>
        <dbReference type="ARBA" id="ARBA00004571"/>
    </source>
</evidence>
<dbReference type="PROSITE" id="PS52016">
    <property type="entry name" value="TONB_DEPENDENT_REC_3"/>
    <property type="match status" value="1"/>
</dbReference>
<gene>
    <name evidence="16" type="ORF">GCM10011352_25170</name>
</gene>
<keyword evidence="6" id="KW-0406">Ion transport</keyword>
<dbReference type="RefSeq" id="WP_188748852.1">
    <property type="nucleotide sequence ID" value="NZ_BMIJ01000005.1"/>
</dbReference>
<evidence type="ECO:0000256" key="12">
    <source>
        <dbReference type="RuleBase" id="RU003357"/>
    </source>
</evidence>
<keyword evidence="10 11" id="KW-0998">Cell outer membrane</keyword>
<dbReference type="Pfam" id="PF07715">
    <property type="entry name" value="Plug"/>
    <property type="match status" value="1"/>
</dbReference>
<keyword evidence="17" id="KW-1185">Reference proteome</keyword>
<evidence type="ECO:0000259" key="15">
    <source>
        <dbReference type="Pfam" id="PF07715"/>
    </source>
</evidence>
<feature type="domain" description="TonB-dependent receptor-like beta-barrel" evidence="14">
    <location>
        <begin position="165"/>
        <end position="579"/>
    </location>
</feature>
<evidence type="ECO:0000256" key="8">
    <source>
        <dbReference type="ARBA" id="ARBA00023114"/>
    </source>
</evidence>
<protein>
    <submittedName>
        <fullName evidence="16">TonB-dependent receptor</fullName>
    </submittedName>
</protein>
<sequence length="607" mass="66640">MNRFNLPAAILLGSSAVSAVQAETLSTTIVVTASRSAETADETLAAVTVLSREDIERQQAQSVTELLGSTPGITLANSGGRGKSTSIFLRGSNPDQVLVLIDGIKVGSATLGTTAFEHLAVDQIERIEIVRGPRSSLYGSEAIGGVIQIFTRRYAEGFTPRFSTGIGSNDSRDVSLGASGGTDTGWYNLDISDFSTEGFNAKEEGSFGYNPDDDGYDNRSWALSGGYRFSDRAKGRLSWSRNEGDNEYDGGSSFDDYATQQRLDTLSTALELTPRDDWALTLSLGRSRDESTQYGDGEYQSHIDTERDIASIVSEHQLGGMNQLTWGVDYQQDEVDSSNDYAQTSRDNAALFGLYQLYFGAQDIAVSLRQDDNEQFGGHTTGSLAWGIQLDSELRLFASYGTAFKAPTFNDLYWPETAFSIGNPDLVPEESESFEIGLSGKHAGLHWSANLYQTEIDNLIAWALNDDSKYMPTNVARARIRGLELSAATRLAGWQLQGGLDLMDPKNLEDDSLLSRRPRKVLKLAADRDFGDWSLGGSLLAVGKRKDSSAHLAGYTRVDLRAGYRLGGDWWLKGRIDNLLDEQYQTVNRYNQPDREYWLSLHYTPGA</sequence>
<dbReference type="PANTHER" id="PTHR30069">
    <property type="entry name" value="TONB-DEPENDENT OUTER MEMBRANE RECEPTOR"/>
    <property type="match status" value="1"/>
</dbReference>
<comment type="similarity">
    <text evidence="11 12">Belongs to the TonB-dependent receptor family.</text>
</comment>
<name>A0ABQ1KFZ3_9GAMM</name>
<keyword evidence="16" id="KW-0675">Receptor</keyword>
<dbReference type="InterPro" id="IPR000531">
    <property type="entry name" value="Beta-barrel_TonB"/>
</dbReference>
<evidence type="ECO:0000256" key="5">
    <source>
        <dbReference type="ARBA" id="ARBA00022729"/>
    </source>
</evidence>
<evidence type="ECO:0000256" key="10">
    <source>
        <dbReference type="ARBA" id="ARBA00023237"/>
    </source>
</evidence>
<dbReference type="Pfam" id="PF00593">
    <property type="entry name" value="TonB_dep_Rec_b-barrel"/>
    <property type="match status" value="1"/>
</dbReference>